<reference evidence="1" key="1">
    <citation type="submission" date="2018-02" db="EMBL/GenBank/DDBJ databases">
        <title>Rhizophora mucronata_Transcriptome.</title>
        <authorList>
            <person name="Meera S.P."/>
            <person name="Sreeshan A."/>
            <person name="Augustine A."/>
        </authorList>
    </citation>
    <scope>NUCLEOTIDE SEQUENCE</scope>
    <source>
        <tissue evidence="1">Leaf</tissue>
    </source>
</reference>
<protein>
    <submittedName>
        <fullName evidence="1">Uncharacterized protein</fullName>
    </submittedName>
</protein>
<sequence>MWGGEGRVSQRCLMLNFLSEGESWR</sequence>
<dbReference type="AlphaFoldDB" id="A0A2P2LLY5"/>
<organism evidence="1">
    <name type="scientific">Rhizophora mucronata</name>
    <name type="common">Asiatic mangrove</name>
    <dbReference type="NCBI Taxonomy" id="61149"/>
    <lineage>
        <taxon>Eukaryota</taxon>
        <taxon>Viridiplantae</taxon>
        <taxon>Streptophyta</taxon>
        <taxon>Embryophyta</taxon>
        <taxon>Tracheophyta</taxon>
        <taxon>Spermatophyta</taxon>
        <taxon>Magnoliopsida</taxon>
        <taxon>eudicotyledons</taxon>
        <taxon>Gunneridae</taxon>
        <taxon>Pentapetalae</taxon>
        <taxon>rosids</taxon>
        <taxon>fabids</taxon>
        <taxon>Malpighiales</taxon>
        <taxon>Rhizophoraceae</taxon>
        <taxon>Rhizophora</taxon>
    </lineage>
</organism>
<evidence type="ECO:0000313" key="1">
    <source>
        <dbReference type="EMBL" id="MBX18984.1"/>
    </source>
</evidence>
<proteinExistence type="predicted"/>
<dbReference type="EMBL" id="GGEC01038500">
    <property type="protein sequence ID" value="MBX18984.1"/>
    <property type="molecule type" value="Transcribed_RNA"/>
</dbReference>
<name>A0A2P2LLY5_RHIMU</name>
<accession>A0A2P2LLY5</accession>